<dbReference type="PANTHER" id="PTHR11079">
    <property type="entry name" value="CYTOSINE DEAMINASE FAMILY MEMBER"/>
    <property type="match status" value="1"/>
</dbReference>
<dbReference type="PANTHER" id="PTHR11079:SF161">
    <property type="entry name" value="CMP_DCMP-TYPE DEAMINASE DOMAIN-CONTAINING PROTEIN"/>
    <property type="match status" value="1"/>
</dbReference>
<keyword evidence="2" id="KW-0862">Zinc</keyword>
<dbReference type="PROSITE" id="PS51747">
    <property type="entry name" value="CYT_DCMP_DEAMINASES_2"/>
    <property type="match status" value="1"/>
</dbReference>
<dbReference type="CDD" id="cd01285">
    <property type="entry name" value="nucleoside_deaminase"/>
    <property type="match status" value="1"/>
</dbReference>
<dbReference type="PROSITE" id="PS00903">
    <property type="entry name" value="CYT_DCMP_DEAMINASES_1"/>
    <property type="match status" value="1"/>
</dbReference>
<dbReference type="GO" id="GO:0006152">
    <property type="term" value="P:purine nucleoside catabolic process"/>
    <property type="evidence" value="ECO:0007669"/>
    <property type="project" value="TreeGrafter"/>
</dbReference>
<dbReference type="AlphaFoldDB" id="A0A1N7J1D9"/>
<evidence type="ECO:0000313" key="4">
    <source>
        <dbReference type="EMBL" id="SIS43198.1"/>
    </source>
</evidence>
<protein>
    <submittedName>
        <fullName evidence="4">Guanine deaminase</fullName>
    </submittedName>
</protein>
<dbReference type="Proteomes" id="UP000186292">
    <property type="component" value="Unassembled WGS sequence"/>
</dbReference>
<evidence type="ECO:0000313" key="5">
    <source>
        <dbReference type="Proteomes" id="UP000186292"/>
    </source>
</evidence>
<dbReference type="Pfam" id="PF00383">
    <property type="entry name" value="dCMP_cyt_deam_1"/>
    <property type="match status" value="1"/>
</dbReference>
<dbReference type="InterPro" id="IPR016193">
    <property type="entry name" value="Cytidine_deaminase-like"/>
</dbReference>
<evidence type="ECO:0000256" key="2">
    <source>
        <dbReference type="ARBA" id="ARBA00022833"/>
    </source>
</evidence>
<reference evidence="5" key="1">
    <citation type="submission" date="2017-01" db="EMBL/GenBank/DDBJ databases">
        <authorList>
            <person name="Varghese N."/>
            <person name="Submissions S."/>
        </authorList>
    </citation>
    <scope>NUCLEOTIDE SEQUENCE [LARGE SCALE GENOMIC DNA]</scope>
    <source>
        <strain evidence="5">DSM 44531</strain>
    </source>
</reference>
<dbReference type="SUPFAM" id="SSF53927">
    <property type="entry name" value="Cytidine deaminase-like"/>
    <property type="match status" value="1"/>
</dbReference>
<dbReference type="Gene3D" id="3.40.140.10">
    <property type="entry name" value="Cytidine Deaminase, domain 2"/>
    <property type="match status" value="1"/>
</dbReference>
<feature type="domain" description="CMP/dCMP-type deaminase" evidence="3">
    <location>
        <begin position="3"/>
        <end position="113"/>
    </location>
</feature>
<organism evidence="4 5">
    <name type="scientific">Corynebacterium appendicis CIP 107643</name>
    <dbReference type="NCBI Taxonomy" id="1161099"/>
    <lineage>
        <taxon>Bacteria</taxon>
        <taxon>Bacillati</taxon>
        <taxon>Actinomycetota</taxon>
        <taxon>Actinomycetes</taxon>
        <taxon>Mycobacteriales</taxon>
        <taxon>Corynebacteriaceae</taxon>
        <taxon>Corynebacterium</taxon>
    </lineage>
</organism>
<sequence>MHSSPDQHLERAIELATESASTDGGPFGAVVVTENGTVYEGHNTVVASHDPSAHAEVNAIRAACAGEATHDLAGAVLYASTQPCPMCAAAIYWAGIARVEYAATAQQAAAAGFSDVDIAEYLKGTLDSPVPFTHQGHSLSDTPFTAFENNPNAVEY</sequence>
<dbReference type="STRING" id="1161099.SAMN05444817_103138"/>
<proteinExistence type="predicted"/>
<dbReference type="InterPro" id="IPR016192">
    <property type="entry name" value="APOBEC/CMP_deaminase_Zn-bd"/>
</dbReference>
<keyword evidence="1" id="KW-0479">Metal-binding</keyword>
<evidence type="ECO:0000259" key="3">
    <source>
        <dbReference type="PROSITE" id="PS51747"/>
    </source>
</evidence>
<dbReference type="OrthoDB" id="9802676at2"/>
<name>A0A1N7J1D9_9CORY</name>
<dbReference type="GO" id="GO:0008270">
    <property type="term" value="F:zinc ion binding"/>
    <property type="evidence" value="ECO:0007669"/>
    <property type="project" value="InterPro"/>
</dbReference>
<gene>
    <name evidence="4" type="ORF">SAMN05444817_103138</name>
</gene>
<dbReference type="EMBL" id="FTOF01000003">
    <property type="protein sequence ID" value="SIS43198.1"/>
    <property type="molecule type" value="Genomic_DNA"/>
</dbReference>
<evidence type="ECO:0000256" key="1">
    <source>
        <dbReference type="ARBA" id="ARBA00022723"/>
    </source>
</evidence>
<dbReference type="RefSeq" id="WP_076598756.1">
    <property type="nucleotide sequence ID" value="NZ_CP046976.1"/>
</dbReference>
<dbReference type="InterPro" id="IPR002125">
    <property type="entry name" value="CMP_dCMP_dom"/>
</dbReference>
<accession>A0A1N7J1D9</accession>
<keyword evidence="5" id="KW-1185">Reference proteome</keyword>
<dbReference type="GO" id="GO:0047974">
    <property type="term" value="F:guanosine deaminase activity"/>
    <property type="evidence" value="ECO:0007669"/>
    <property type="project" value="TreeGrafter"/>
</dbReference>